<keyword evidence="5" id="KW-0238">DNA-binding</keyword>
<dbReference type="GO" id="GO:0005634">
    <property type="term" value="C:nucleus"/>
    <property type="evidence" value="ECO:0007669"/>
    <property type="project" value="UniProtKB-SubCell"/>
</dbReference>
<keyword evidence="3" id="KW-0053">Apoptosis</keyword>
<proteinExistence type="inferred from homology"/>
<name>T1GF80_MEGSC</name>
<feature type="domain" description="Cysteine/serine-rich nuclear protein N-terminal" evidence="10">
    <location>
        <begin position="211"/>
        <end position="426"/>
    </location>
</feature>
<feature type="compositionally biased region" description="Polar residues" evidence="9">
    <location>
        <begin position="166"/>
        <end position="180"/>
    </location>
</feature>
<comment type="subcellular location">
    <subcellularLocation>
        <location evidence="1">Nucleus</location>
    </subcellularLocation>
</comment>
<dbReference type="GO" id="GO:0000981">
    <property type="term" value="F:DNA-binding transcription factor activity, RNA polymerase II-specific"/>
    <property type="evidence" value="ECO:0007669"/>
    <property type="project" value="TreeGrafter"/>
</dbReference>
<feature type="compositionally biased region" description="Acidic residues" evidence="9">
    <location>
        <begin position="301"/>
        <end position="319"/>
    </location>
</feature>
<keyword evidence="7" id="KW-0804">Transcription</keyword>
<comment type="similarity">
    <text evidence="2">Belongs to the AXUD1 family.</text>
</comment>
<evidence type="ECO:0000313" key="12">
    <source>
        <dbReference type="Proteomes" id="UP000015102"/>
    </source>
</evidence>
<evidence type="ECO:0000256" key="2">
    <source>
        <dbReference type="ARBA" id="ARBA00008548"/>
    </source>
</evidence>
<dbReference type="Pfam" id="PF16019">
    <property type="entry name" value="CSRNP_N"/>
    <property type="match status" value="1"/>
</dbReference>
<feature type="region of interest" description="Disordered" evidence="9">
    <location>
        <begin position="285"/>
        <end position="324"/>
    </location>
</feature>
<feature type="compositionally biased region" description="Polar residues" evidence="9">
    <location>
        <begin position="66"/>
        <end position="80"/>
    </location>
</feature>
<evidence type="ECO:0000256" key="9">
    <source>
        <dbReference type="SAM" id="MobiDB-lite"/>
    </source>
</evidence>
<dbReference type="InterPro" id="IPR031972">
    <property type="entry name" value="CSRNP_N"/>
</dbReference>
<dbReference type="PRINTS" id="PR02031">
    <property type="entry name" value="CYSSERRICHNP"/>
</dbReference>
<reference evidence="12" key="1">
    <citation type="submission" date="2013-02" db="EMBL/GenBank/DDBJ databases">
        <authorList>
            <person name="Hughes D."/>
        </authorList>
    </citation>
    <scope>NUCLEOTIDE SEQUENCE</scope>
    <source>
        <strain>Durham</strain>
        <strain evidence="12">NC isolate 2 -- Noor lab</strain>
    </source>
</reference>
<evidence type="ECO:0000256" key="4">
    <source>
        <dbReference type="ARBA" id="ARBA00023015"/>
    </source>
</evidence>
<evidence type="ECO:0000256" key="3">
    <source>
        <dbReference type="ARBA" id="ARBA00022703"/>
    </source>
</evidence>
<feature type="compositionally biased region" description="Basic and acidic residues" evidence="9">
    <location>
        <begin position="844"/>
        <end position="874"/>
    </location>
</feature>
<protein>
    <recommendedName>
        <fullName evidence="10">Cysteine/serine-rich nuclear protein N-terminal domain-containing protein</fullName>
    </recommendedName>
</protein>
<feature type="compositionally biased region" description="Basic and acidic residues" evidence="9">
    <location>
        <begin position="817"/>
        <end position="827"/>
    </location>
</feature>
<feature type="region of interest" description="Disordered" evidence="9">
    <location>
        <begin position="746"/>
        <end position="971"/>
    </location>
</feature>
<evidence type="ECO:0000256" key="5">
    <source>
        <dbReference type="ARBA" id="ARBA00023125"/>
    </source>
</evidence>
<evidence type="ECO:0000313" key="11">
    <source>
        <dbReference type="EnsemblMetazoa" id="MESCA002012-PA"/>
    </source>
</evidence>
<keyword evidence="4" id="KW-0805">Transcription regulation</keyword>
<feature type="compositionally biased region" description="Basic and acidic residues" evidence="9">
    <location>
        <begin position="889"/>
        <end position="917"/>
    </location>
</feature>
<accession>T1GF80</accession>
<evidence type="ECO:0000256" key="7">
    <source>
        <dbReference type="ARBA" id="ARBA00023163"/>
    </source>
</evidence>
<feature type="region of interest" description="Disordered" evidence="9">
    <location>
        <begin position="53"/>
        <end position="80"/>
    </location>
</feature>
<keyword evidence="8" id="KW-0539">Nucleus</keyword>
<dbReference type="AlphaFoldDB" id="T1GF80"/>
<keyword evidence="12" id="KW-1185">Reference proteome</keyword>
<feature type="compositionally biased region" description="Basic and acidic residues" evidence="9">
    <location>
        <begin position="751"/>
        <end position="767"/>
    </location>
</feature>
<dbReference type="Proteomes" id="UP000015102">
    <property type="component" value="Unassembled WGS sequence"/>
</dbReference>
<sequence length="971" mass="108517">MLRPIKNLLTYLQKNASGSANNQTVLTEEEQQEDDINMETVTAENHFQNDQNENTVKTDFPEDSNDILTPNATNVSTPNPEDSFYIDGIPTELIVVDANTSTNSLLNQSTGSTGDPLAIDEFDADDLEDPLNSNGLEPELPAPSSPSTPLQSILKKRNDKEEQSDGSDSGLGSENSTPSAHNVLVSKQPLRSNLKRRAEDVEEFVQKEKKPKRSINFDVVQVYYFPRRQGFNCVPSQGGCTLGMDKIHSSFKVFPLNDHYYEPRPINIQDAAATATSNAIAISNPSTSTAINNKTGNSSGEDSDSDEDFTEASESDMDLDNSGFLQPIPIKQRRVMLKAAGVRKIDPTEKKECRDIRTSREYCGCNCRGFCDPDTCMCSRFGIKCQVDRPSFPCKCTHDTCQNPHEELSLESTAGARHNTHSYFLQRSNADKDHHQNGLGHQFHQHHQPNSSTSNNFYVPDTPTHSNTVSYTHDHDQNQQQVQLAYNTYYQTPSELFNNYNLYDENAHQHQPNYSNFTNGEKVLDQVITRCDQLQDESKDIIGFSADGDVELNLNVPTPQPPPDIDEKDSMIAEEESSADKIYITLEVPKKDNDPEETVLENTNVEEKSELVTKDDDMLEEKDILHEENNIIVKEIDVVDKENDIVVNENDIVGNENDIVGNEINIVDKKNDIIVEEREIVDKNKDIIVAENHIVDEERVIVGEENVKEKQIIVSEVNGGEEIVCPVLNVDGEIIEETINNKLTNSVQDQEGCKEEEKKTEGKEKSSENGSKSSDPATMDTEDKSEIPKNSPEDVFEVHDETQPEVSHINHTNAINKDSEMDCKSDLSEPINGSENAQPEVQQIEEKVKQESSLEEKAEEKELPKENGHAENSENKVITSEEMSDPAEEEIKNDESISNEEFKDAVDNSRENIKDSSLEVDEDFQDAIEHPAKTNGSDPPALETPTTPSEEGQSLLKENGKTDLKLIVGQV</sequence>
<dbReference type="PANTHER" id="PTHR13580:SF9">
    <property type="entry name" value="AXIN1 UP-REGULATED 1, ISOFORM A"/>
    <property type="match status" value="1"/>
</dbReference>
<feature type="region of interest" description="Disordered" evidence="9">
    <location>
        <begin position="125"/>
        <end position="191"/>
    </location>
</feature>
<dbReference type="PANTHER" id="PTHR13580">
    <property type="entry name" value="TGF-BETA INDUCED APOPTOSIS PROTEIN"/>
    <property type="match status" value="1"/>
</dbReference>
<evidence type="ECO:0000256" key="6">
    <source>
        <dbReference type="ARBA" id="ARBA00023159"/>
    </source>
</evidence>
<dbReference type="EMBL" id="CAQQ02126915">
    <property type="status" value="NOT_ANNOTATED_CDS"/>
    <property type="molecule type" value="Genomic_DNA"/>
</dbReference>
<reference evidence="11" key="2">
    <citation type="submission" date="2015-06" db="UniProtKB">
        <authorList>
            <consortium name="EnsemblMetazoa"/>
        </authorList>
    </citation>
    <scope>IDENTIFICATION</scope>
</reference>
<evidence type="ECO:0000256" key="8">
    <source>
        <dbReference type="ARBA" id="ARBA00023242"/>
    </source>
</evidence>
<feature type="region of interest" description="Disordered" evidence="9">
    <location>
        <begin position="431"/>
        <end position="452"/>
    </location>
</feature>
<dbReference type="InterPro" id="IPR023260">
    <property type="entry name" value="Cys/Ser-rich_nuc_prot"/>
</dbReference>
<keyword evidence="6" id="KW-0010">Activator</keyword>
<dbReference type="GO" id="GO:0043565">
    <property type="term" value="F:sequence-specific DNA binding"/>
    <property type="evidence" value="ECO:0007669"/>
    <property type="project" value="TreeGrafter"/>
</dbReference>
<dbReference type="EnsemblMetazoa" id="MESCA002012-RA">
    <property type="protein sequence ID" value="MESCA002012-PA"/>
    <property type="gene ID" value="MESCA002012"/>
</dbReference>
<dbReference type="GO" id="GO:0006915">
    <property type="term" value="P:apoptotic process"/>
    <property type="evidence" value="ECO:0007669"/>
    <property type="project" value="UniProtKB-KW"/>
</dbReference>
<feature type="compositionally biased region" description="Polar residues" evidence="9">
    <location>
        <begin position="285"/>
        <end position="297"/>
    </location>
</feature>
<evidence type="ECO:0000259" key="10">
    <source>
        <dbReference type="Pfam" id="PF16019"/>
    </source>
</evidence>
<organism evidence="11 12">
    <name type="scientific">Megaselia scalaris</name>
    <name type="common">Humpbacked fly</name>
    <name type="synonym">Phora scalaris</name>
    <dbReference type="NCBI Taxonomy" id="36166"/>
    <lineage>
        <taxon>Eukaryota</taxon>
        <taxon>Metazoa</taxon>
        <taxon>Ecdysozoa</taxon>
        <taxon>Arthropoda</taxon>
        <taxon>Hexapoda</taxon>
        <taxon>Insecta</taxon>
        <taxon>Pterygota</taxon>
        <taxon>Neoptera</taxon>
        <taxon>Endopterygota</taxon>
        <taxon>Diptera</taxon>
        <taxon>Brachycera</taxon>
        <taxon>Muscomorpha</taxon>
        <taxon>Platypezoidea</taxon>
        <taxon>Phoridae</taxon>
        <taxon>Megaseliini</taxon>
        <taxon>Megaselia</taxon>
    </lineage>
</organism>
<evidence type="ECO:0000256" key="1">
    <source>
        <dbReference type="ARBA" id="ARBA00004123"/>
    </source>
</evidence>
<dbReference type="HOGENOM" id="CLU_305510_0_0_1"/>